<evidence type="ECO:0000256" key="6">
    <source>
        <dbReference type="SAM" id="Phobius"/>
    </source>
</evidence>
<evidence type="ECO:0000256" key="5">
    <source>
        <dbReference type="ARBA" id="ARBA00023136"/>
    </source>
</evidence>
<dbReference type="Proteomes" id="UP000199136">
    <property type="component" value="Unassembled WGS sequence"/>
</dbReference>
<proteinExistence type="predicted"/>
<keyword evidence="5 6" id="KW-0472">Membrane</keyword>
<name>A0A1I5VFN2_9LACT</name>
<dbReference type="PANTHER" id="PTHR30509:SF27">
    <property type="entry name" value="UPF0421 PROTEIN YGAE"/>
    <property type="match status" value="1"/>
</dbReference>
<feature type="transmembrane region" description="Helical" evidence="6">
    <location>
        <begin position="99"/>
        <end position="120"/>
    </location>
</feature>
<dbReference type="STRING" id="82801.SAMN04488506_0527"/>
<dbReference type="EMBL" id="FOXW01000001">
    <property type="protein sequence ID" value="SFQ06368.1"/>
    <property type="molecule type" value="Genomic_DNA"/>
</dbReference>
<dbReference type="OrthoDB" id="1653617at2"/>
<keyword evidence="2" id="KW-1003">Cell membrane</keyword>
<keyword evidence="4 6" id="KW-1133">Transmembrane helix</keyword>
<dbReference type="PANTHER" id="PTHR30509">
    <property type="entry name" value="P-HYDROXYBENZOIC ACID EFFLUX PUMP SUBUNIT-RELATED"/>
    <property type="match status" value="1"/>
</dbReference>
<sequence length="366" mass="41590">MKIGARTFKTGLAVALALLIPPLLGMPEGSILAGISAVFAMQPSPKRQWVQVRNRILGNTIGGIVAVIFTLSFGSHYLIVGFASAILIAILHQLNFDNVIGNAVVTLIVISFTTADSFVLAAGIRVLATIIGVIIGTIVNTFLYRPKYEDKLFHLMDYTSSELMKWIRASVRKNTQFTLLKKDLKFIQSEIKRMDNYMSMMKEDNILTKSRSKQIRNLRRIAVYRQLVETTRAAYNLASTLHSAENVFNHFSSDLRILIRERLEVLLSGHEQILLKFNGRVDPEAVNFIAYKSSLRKEFMSTFFDEAKLDSYMHDDYGDSNAVIHIMSAILEYEENLILLNRLVTSYRHYDWSQKEAIDNIQNIEQ</sequence>
<feature type="transmembrane region" description="Helical" evidence="6">
    <location>
        <begin position="64"/>
        <end position="92"/>
    </location>
</feature>
<dbReference type="AlphaFoldDB" id="A0A1I5VFN2"/>
<dbReference type="RefSeq" id="WP_092479579.1">
    <property type="nucleotide sequence ID" value="NZ_FOXW01000001.1"/>
</dbReference>
<gene>
    <name evidence="7" type="ORF">SAMN04488506_0527</name>
</gene>
<organism evidence="7 8">
    <name type="scientific">Desemzia incerta</name>
    <dbReference type="NCBI Taxonomy" id="82801"/>
    <lineage>
        <taxon>Bacteria</taxon>
        <taxon>Bacillati</taxon>
        <taxon>Bacillota</taxon>
        <taxon>Bacilli</taxon>
        <taxon>Lactobacillales</taxon>
        <taxon>Carnobacteriaceae</taxon>
        <taxon>Desemzia</taxon>
    </lineage>
</organism>
<evidence type="ECO:0000313" key="7">
    <source>
        <dbReference type="EMBL" id="SFQ06368.1"/>
    </source>
</evidence>
<evidence type="ECO:0000256" key="4">
    <source>
        <dbReference type="ARBA" id="ARBA00022989"/>
    </source>
</evidence>
<feature type="transmembrane region" description="Helical" evidence="6">
    <location>
        <begin position="126"/>
        <end position="144"/>
    </location>
</feature>
<accession>A0A1I5VFN2</accession>
<evidence type="ECO:0000256" key="1">
    <source>
        <dbReference type="ARBA" id="ARBA00004651"/>
    </source>
</evidence>
<evidence type="ECO:0000313" key="8">
    <source>
        <dbReference type="Proteomes" id="UP000199136"/>
    </source>
</evidence>
<protein>
    <submittedName>
        <fullName evidence="7">Uncharacterized membrane protein YgaE, UPF0421/DUF939 family</fullName>
    </submittedName>
</protein>
<evidence type="ECO:0000256" key="3">
    <source>
        <dbReference type="ARBA" id="ARBA00022692"/>
    </source>
</evidence>
<dbReference type="Pfam" id="PF06081">
    <property type="entry name" value="ArAE_1"/>
    <property type="match status" value="1"/>
</dbReference>
<evidence type="ECO:0000256" key="2">
    <source>
        <dbReference type="ARBA" id="ARBA00022475"/>
    </source>
</evidence>
<dbReference type="InterPro" id="IPR010343">
    <property type="entry name" value="ArAE_1"/>
</dbReference>
<comment type="subcellular location">
    <subcellularLocation>
        <location evidence="1">Cell membrane</location>
        <topology evidence="1">Multi-pass membrane protein</topology>
    </subcellularLocation>
</comment>
<keyword evidence="8" id="KW-1185">Reference proteome</keyword>
<keyword evidence="3 6" id="KW-0812">Transmembrane</keyword>
<reference evidence="7 8" key="1">
    <citation type="submission" date="2016-10" db="EMBL/GenBank/DDBJ databases">
        <authorList>
            <person name="de Groot N.N."/>
        </authorList>
    </citation>
    <scope>NUCLEOTIDE SEQUENCE [LARGE SCALE GENOMIC DNA]</scope>
    <source>
        <strain evidence="7 8">DSM 20581</strain>
    </source>
</reference>
<dbReference type="GO" id="GO:0005886">
    <property type="term" value="C:plasma membrane"/>
    <property type="evidence" value="ECO:0007669"/>
    <property type="project" value="UniProtKB-SubCell"/>
</dbReference>